<dbReference type="OrthoDB" id="12374at2157"/>
<dbReference type="KEGG" id="mpi:Mpet_2639"/>
<dbReference type="InterPro" id="IPR018076">
    <property type="entry name" value="T2SS_GspF_dom"/>
</dbReference>
<proteinExistence type="predicted"/>
<comment type="subcellular location">
    <subcellularLocation>
        <location evidence="1">Cell membrane</location>
        <topology evidence="1">Multi-pass membrane protein</topology>
    </subcellularLocation>
</comment>
<evidence type="ECO:0000256" key="6">
    <source>
        <dbReference type="SAM" id="Phobius"/>
    </source>
</evidence>
<feature type="transmembrane region" description="Helical" evidence="6">
    <location>
        <begin position="343"/>
        <end position="361"/>
    </location>
</feature>
<feature type="transmembrane region" description="Helical" evidence="6">
    <location>
        <begin position="264"/>
        <end position="283"/>
    </location>
</feature>
<dbReference type="EMBL" id="CP002117">
    <property type="protein sequence ID" value="ADN37382.1"/>
    <property type="molecule type" value="Genomic_DNA"/>
</dbReference>
<dbReference type="Gene3D" id="2.60.40.10">
    <property type="entry name" value="Immunoglobulins"/>
    <property type="match status" value="1"/>
</dbReference>
<evidence type="ECO:0000259" key="7">
    <source>
        <dbReference type="Pfam" id="PF00482"/>
    </source>
</evidence>
<sequence length="463" mass="50770">MPDSNNNTKKSRSISLKKRIQDLKNRLNLKYNIKREYFTLILPIILAVILLIAGLIINIPYIMGNGADDENPANEKQKAYEELLKQMEEGESGGEESANVEGIVIEETIVAEDESAKPQGMDQFLIFAILIAITPYGIDITLQKMAKKRKEELFTEFLFKLSEMMRGGLDPIKSVNELAKAEIGVLTPHIRIAANRMAYGDSFERAMKAMARSTGSELIARYTELVIEASYSGGGVSDLILKCSDDMRSILSIERQKEGDLKQFVLIFYFAQIIIIFICYTLTNDLLPYFTDLGSTSFLGDNEIANMDFSTGFFHLILINSFFGGLIIGKISEGDVRYGLKHVTILMIVSYVSCMILLFGGTGASVQDVEIEIVSGAGQEGYVGLPLKENLVIGVTDPDGNPVEDATVVLSISPGGKVTESLITDNEGICETDVVLGDTPGVYTIEITSGRMTKKITVLAISG</sequence>
<gene>
    <name evidence="8" type="ordered locus">Mpet_2639</name>
</gene>
<dbReference type="eggNOG" id="arCOG02981">
    <property type="taxonomic scope" value="Archaea"/>
</dbReference>
<dbReference type="RefSeq" id="WP_013330555.1">
    <property type="nucleotide sequence ID" value="NC_014507.1"/>
</dbReference>
<evidence type="ECO:0000256" key="4">
    <source>
        <dbReference type="ARBA" id="ARBA00022989"/>
    </source>
</evidence>
<dbReference type="STRING" id="679926.Mpet_2639"/>
<dbReference type="PANTHER" id="PTHR35402">
    <property type="entry name" value="INTEGRAL MEMBRANE PROTEIN-RELATED"/>
    <property type="match status" value="1"/>
</dbReference>
<dbReference type="Proteomes" id="UP000006565">
    <property type="component" value="Chromosome"/>
</dbReference>
<evidence type="ECO:0000256" key="1">
    <source>
        <dbReference type="ARBA" id="ARBA00004651"/>
    </source>
</evidence>
<keyword evidence="4 6" id="KW-1133">Transmembrane helix</keyword>
<feature type="transmembrane region" description="Helical" evidence="6">
    <location>
        <begin position="312"/>
        <end position="331"/>
    </location>
</feature>
<evidence type="ECO:0000313" key="8">
    <source>
        <dbReference type="EMBL" id="ADN37382.1"/>
    </source>
</evidence>
<dbReference type="InterPro" id="IPR056569">
    <property type="entry name" value="ArlJ-like"/>
</dbReference>
<reference evidence="8 9" key="1">
    <citation type="journal article" date="2010" name="Stand. Genomic Sci.">
        <title>Complete genome sequence of Methanoplanus petrolearius type strain (SEBR 4847).</title>
        <authorList>
            <person name="Brambilla E."/>
            <person name="Djao O.D."/>
            <person name="Daligault H."/>
            <person name="Lapidus A."/>
            <person name="Lucas S."/>
            <person name="Hammon N."/>
            <person name="Nolan M."/>
            <person name="Tice H."/>
            <person name="Cheng J.F."/>
            <person name="Han C."/>
            <person name="Tapia R."/>
            <person name="Goodwin L."/>
            <person name="Pitluck S."/>
            <person name="Liolios K."/>
            <person name="Ivanova N."/>
            <person name="Mavromatis K."/>
            <person name="Mikhailova N."/>
            <person name="Pati A."/>
            <person name="Chen A."/>
            <person name="Palaniappan K."/>
            <person name="Land M."/>
            <person name="Hauser L."/>
            <person name="Chang Y.J."/>
            <person name="Jeffries C.D."/>
            <person name="Rohde M."/>
            <person name="Spring S."/>
            <person name="Sikorski J."/>
            <person name="Goker M."/>
            <person name="Woyke T."/>
            <person name="Bristow J."/>
            <person name="Eisen J.A."/>
            <person name="Markowitz V."/>
            <person name="Hugenholtz P."/>
            <person name="Kyrpides N.C."/>
            <person name="Klenk H.P."/>
        </authorList>
    </citation>
    <scope>NUCLEOTIDE SEQUENCE [LARGE SCALE GENOMIC DNA]</scope>
    <source>
        <strain evidence="9">DSM 11571 / OCM 486 / SEBR 4847</strain>
    </source>
</reference>
<dbReference type="GeneID" id="9745132"/>
<evidence type="ECO:0000256" key="5">
    <source>
        <dbReference type="ARBA" id="ARBA00023136"/>
    </source>
</evidence>
<dbReference type="InterPro" id="IPR008964">
    <property type="entry name" value="Invasin/intimin_cell_adhesion"/>
</dbReference>
<keyword evidence="2" id="KW-1003">Cell membrane</keyword>
<dbReference type="PANTHER" id="PTHR35402:SF1">
    <property type="entry name" value="TYPE II SECRETION SYSTEM PROTEIN GSPF DOMAIN-CONTAINING PROTEIN"/>
    <property type="match status" value="1"/>
</dbReference>
<feature type="transmembrane region" description="Helical" evidence="6">
    <location>
        <begin position="124"/>
        <end position="142"/>
    </location>
</feature>
<evidence type="ECO:0000256" key="3">
    <source>
        <dbReference type="ARBA" id="ARBA00022692"/>
    </source>
</evidence>
<dbReference type="Pfam" id="PF00482">
    <property type="entry name" value="T2SSF"/>
    <property type="match status" value="1"/>
</dbReference>
<dbReference type="eggNOG" id="arCOG01808">
    <property type="taxonomic scope" value="Archaea"/>
</dbReference>
<evidence type="ECO:0000256" key="2">
    <source>
        <dbReference type="ARBA" id="ARBA00022475"/>
    </source>
</evidence>
<accession>E1RFS8</accession>
<keyword evidence="5 6" id="KW-0472">Membrane</keyword>
<name>E1RFS8_METP4</name>
<evidence type="ECO:0000313" key="9">
    <source>
        <dbReference type="Proteomes" id="UP000006565"/>
    </source>
</evidence>
<organism evidence="8 9">
    <name type="scientific">Methanolacinia petrolearia (strain DSM 11571 / OCM 486 / SEBR 4847)</name>
    <name type="common">Methanoplanus petrolearius</name>
    <dbReference type="NCBI Taxonomy" id="679926"/>
    <lineage>
        <taxon>Archaea</taxon>
        <taxon>Methanobacteriati</taxon>
        <taxon>Methanobacteriota</taxon>
        <taxon>Stenosarchaea group</taxon>
        <taxon>Methanomicrobia</taxon>
        <taxon>Methanomicrobiales</taxon>
        <taxon>Methanomicrobiaceae</taxon>
        <taxon>Methanolacinia</taxon>
    </lineage>
</organism>
<dbReference type="SUPFAM" id="SSF49373">
    <property type="entry name" value="Invasin/intimin cell-adhesion fragments"/>
    <property type="match status" value="1"/>
</dbReference>
<dbReference type="AlphaFoldDB" id="E1RFS8"/>
<feature type="transmembrane region" description="Helical" evidence="6">
    <location>
        <begin position="37"/>
        <end position="63"/>
    </location>
</feature>
<keyword evidence="9" id="KW-1185">Reference proteome</keyword>
<dbReference type="GO" id="GO:0005886">
    <property type="term" value="C:plasma membrane"/>
    <property type="evidence" value="ECO:0007669"/>
    <property type="project" value="UniProtKB-SubCell"/>
</dbReference>
<dbReference type="HOGENOM" id="CLU_603585_0_0_2"/>
<feature type="domain" description="Type II secretion system protein GspF" evidence="7">
    <location>
        <begin position="157"/>
        <end position="279"/>
    </location>
</feature>
<protein>
    <submittedName>
        <fullName evidence="8">Type II secretion system F domain protein</fullName>
    </submittedName>
</protein>
<dbReference type="InterPro" id="IPR013783">
    <property type="entry name" value="Ig-like_fold"/>
</dbReference>
<keyword evidence="3 6" id="KW-0812">Transmembrane</keyword>